<dbReference type="EMBL" id="CM042009">
    <property type="protein sequence ID" value="KAI3792041.1"/>
    <property type="molecule type" value="Genomic_DNA"/>
</dbReference>
<dbReference type="Proteomes" id="UP001055811">
    <property type="component" value="Linkage Group LG01"/>
</dbReference>
<reference evidence="2" key="1">
    <citation type="journal article" date="2022" name="Mol. Ecol. Resour.">
        <title>The genomes of chicory, endive, great burdock and yacon provide insights into Asteraceae palaeo-polyploidization history and plant inulin production.</title>
        <authorList>
            <person name="Fan W."/>
            <person name="Wang S."/>
            <person name="Wang H."/>
            <person name="Wang A."/>
            <person name="Jiang F."/>
            <person name="Liu H."/>
            <person name="Zhao H."/>
            <person name="Xu D."/>
            <person name="Zhang Y."/>
        </authorList>
    </citation>
    <scope>NUCLEOTIDE SEQUENCE [LARGE SCALE GENOMIC DNA]</scope>
    <source>
        <strain evidence="2">cv. Punajuju</strain>
    </source>
</reference>
<proteinExistence type="predicted"/>
<sequence length="157" mass="17968">MNTSIYDCVCFAEQIFCTENCSCEECFSRPEHPDEINVAWRTDKTEVGCRRECQCVGCRNVHGKREDNVDMTIGTSTSNQIELMNHFTSQDIIVRHPSTVTNLPYIPSPAESSTENVMIGTSTRDSDMVPTEELDFMNWLIPQDFNARNDDMKNKKK</sequence>
<accession>A0ACB9H9X7</accession>
<name>A0ACB9H9X7_CICIN</name>
<organism evidence="1 2">
    <name type="scientific">Cichorium intybus</name>
    <name type="common">Chicory</name>
    <dbReference type="NCBI Taxonomy" id="13427"/>
    <lineage>
        <taxon>Eukaryota</taxon>
        <taxon>Viridiplantae</taxon>
        <taxon>Streptophyta</taxon>
        <taxon>Embryophyta</taxon>
        <taxon>Tracheophyta</taxon>
        <taxon>Spermatophyta</taxon>
        <taxon>Magnoliopsida</taxon>
        <taxon>eudicotyledons</taxon>
        <taxon>Gunneridae</taxon>
        <taxon>Pentapetalae</taxon>
        <taxon>asterids</taxon>
        <taxon>campanulids</taxon>
        <taxon>Asterales</taxon>
        <taxon>Asteraceae</taxon>
        <taxon>Cichorioideae</taxon>
        <taxon>Cichorieae</taxon>
        <taxon>Cichoriinae</taxon>
        <taxon>Cichorium</taxon>
    </lineage>
</organism>
<gene>
    <name evidence="1" type="ORF">L2E82_05910</name>
</gene>
<reference evidence="1 2" key="2">
    <citation type="journal article" date="2022" name="Mol. Ecol. Resour.">
        <title>The genomes of chicory, endive, great burdock and yacon provide insights into Asteraceae paleo-polyploidization history and plant inulin production.</title>
        <authorList>
            <person name="Fan W."/>
            <person name="Wang S."/>
            <person name="Wang H."/>
            <person name="Wang A."/>
            <person name="Jiang F."/>
            <person name="Liu H."/>
            <person name="Zhao H."/>
            <person name="Xu D."/>
            <person name="Zhang Y."/>
        </authorList>
    </citation>
    <scope>NUCLEOTIDE SEQUENCE [LARGE SCALE GENOMIC DNA]</scope>
    <source>
        <strain evidence="2">cv. Punajuju</strain>
        <tissue evidence="1">Leaves</tissue>
    </source>
</reference>
<protein>
    <submittedName>
        <fullName evidence="1">Uncharacterized protein</fullName>
    </submittedName>
</protein>
<keyword evidence="2" id="KW-1185">Reference proteome</keyword>
<comment type="caution">
    <text evidence="1">The sequence shown here is derived from an EMBL/GenBank/DDBJ whole genome shotgun (WGS) entry which is preliminary data.</text>
</comment>
<evidence type="ECO:0000313" key="2">
    <source>
        <dbReference type="Proteomes" id="UP001055811"/>
    </source>
</evidence>
<evidence type="ECO:0000313" key="1">
    <source>
        <dbReference type="EMBL" id="KAI3792041.1"/>
    </source>
</evidence>